<evidence type="ECO:0000313" key="5">
    <source>
        <dbReference type="EMBL" id="KAL2848433.1"/>
    </source>
</evidence>
<gene>
    <name evidence="5" type="ORF">BJY01DRAFT_160159</name>
</gene>
<dbReference type="InterPro" id="IPR001077">
    <property type="entry name" value="COMT_C"/>
</dbReference>
<keyword evidence="2" id="KW-0808">Transferase</keyword>
<dbReference type="InterPro" id="IPR029063">
    <property type="entry name" value="SAM-dependent_MTases_sf"/>
</dbReference>
<organism evidence="5 6">
    <name type="scientific">Aspergillus pseudoustus</name>
    <dbReference type="NCBI Taxonomy" id="1810923"/>
    <lineage>
        <taxon>Eukaryota</taxon>
        <taxon>Fungi</taxon>
        <taxon>Dikarya</taxon>
        <taxon>Ascomycota</taxon>
        <taxon>Pezizomycotina</taxon>
        <taxon>Eurotiomycetes</taxon>
        <taxon>Eurotiomycetidae</taxon>
        <taxon>Eurotiales</taxon>
        <taxon>Aspergillaceae</taxon>
        <taxon>Aspergillus</taxon>
        <taxon>Aspergillus subgen. Nidulantes</taxon>
    </lineage>
</organism>
<dbReference type="EMBL" id="JBFXLU010000050">
    <property type="protein sequence ID" value="KAL2848433.1"/>
    <property type="molecule type" value="Genomic_DNA"/>
</dbReference>
<protein>
    <submittedName>
        <fullName evidence="5">S-adenosyl-L-methionine-dependent methyltransferase</fullName>
    </submittedName>
</protein>
<dbReference type="GO" id="GO:0032259">
    <property type="term" value="P:methylation"/>
    <property type="evidence" value="ECO:0007669"/>
    <property type="project" value="UniProtKB-KW"/>
</dbReference>
<proteinExistence type="predicted"/>
<dbReference type="PANTHER" id="PTHR43712:SF18">
    <property type="entry name" value="PUTATIVE (AFU_ORTHOLOGUE AFUA_4G14240)-RELATED"/>
    <property type="match status" value="1"/>
</dbReference>
<feature type="domain" description="O-methyltransferase C-terminal" evidence="4">
    <location>
        <begin position="201"/>
        <end position="348"/>
    </location>
</feature>
<dbReference type="PIRSF" id="PIRSF005739">
    <property type="entry name" value="O-mtase"/>
    <property type="match status" value="1"/>
</dbReference>
<keyword evidence="3" id="KW-0949">S-adenosyl-L-methionine</keyword>
<evidence type="ECO:0000256" key="3">
    <source>
        <dbReference type="ARBA" id="ARBA00022691"/>
    </source>
</evidence>
<evidence type="ECO:0000259" key="4">
    <source>
        <dbReference type="Pfam" id="PF00891"/>
    </source>
</evidence>
<evidence type="ECO:0000256" key="2">
    <source>
        <dbReference type="ARBA" id="ARBA00022679"/>
    </source>
</evidence>
<evidence type="ECO:0000256" key="1">
    <source>
        <dbReference type="ARBA" id="ARBA00022603"/>
    </source>
</evidence>
<accession>A0ABR4K802</accession>
<dbReference type="Proteomes" id="UP001610446">
    <property type="component" value="Unassembled WGS sequence"/>
</dbReference>
<reference evidence="5 6" key="1">
    <citation type="submission" date="2024-07" db="EMBL/GenBank/DDBJ databases">
        <title>Section-level genome sequencing and comparative genomics of Aspergillus sections Usti and Cavernicolus.</title>
        <authorList>
            <consortium name="Lawrence Berkeley National Laboratory"/>
            <person name="Nybo J.L."/>
            <person name="Vesth T.C."/>
            <person name="Theobald S."/>
            <person name="Frisvad J.C."/>
            <person name="Larsen T.O."/>
            <person name="Kjaerboelling I."/>
            <person name="Rothschild-Mancinelli K."/>
            <person name="Lyhne E.K."/>
            <person name="Kogle M.E."/>
            <person name="Barry K."/>
            <person name="Clum A."/>
            <person name="Na H."/>
            <person name="Ledsgaard L."/>
            <person name="Lin J."/>
            <person name="Lipzen A."/>
            <person name="Kuo A."/>
            <person name="Riley R."/>
            <person name="Mondo S."/>
            <person name="Labutti K."/>
            <person name="Haridas S."/>
            <person name="Pangalinan J."/>
            <person name="Salamov A.A."/>
            <person name="Simmons B.A."/>
            <person name="Magnuson J.K."/>
            <person name="Chen J."/>
            <person name="Drula E."/>
            <person name="Henrissat B."/>
            <person name="Wiebenga A."/>
            <person name="Lubbers R.J."/>
            <person name="Gomes A.C."/>
            <person name="Makela M.R."/>
            <person name="Stajich J."/>
            <person name="Grigoriev I.V."/>
            <person name="Mortensen U.H."/>
            <person name="De Vries R.P."/>
            <person name="Baker S.E."/>
            <person name="Andersen M.R."/>
        </authorList>
    </citation>
    <scope>NUCLEOTIDE SEQUENCE [LARGE SCALE GENOMIC DNA]</scope>
    <source>
        <strain evidence="5 6">CBS 123904</strain>
    </source>
</reference>
<name>A0ABR4K802_9EURO</name>
<sequence length="368" mass="40409">MASIPVSAQVARILTSPSMLGFFPVAVHFNLFNIIGKSDKALSARDTLSAYTTRPTNGAAVTISALPLIEDTLLAMVGLGLLDLVDGGLYAANDLTRYLVSTPCAVHGGLHFSTEVILAASFFMRKLKAENFAYPFRELDTPMQYAYKLMGNDGYAKKHTYAIMASEGRMDSFNTFMVGKFGQLTTVPERMKFVGYDLGAILAEGDASTSTKIVDIGGGRGQLLLQLKDAFPQLREEDLIVQEYNDDLGDVSGVTFMRWNYKDETSAQPIKGALVYALSHVLHNLPNLNAARILQRIAEVMAPWSRLLVHEDRRKRETASVNCTMVLLFGGRERTSQEWHQLAKLAGLKVTFEGFPPAGAGVIEFRKA</sequence>
<dbReference type="PANTHER" id="PTHR43712">
    <property type="entry name" value="PUTATIVE (AFU_ORTHOLOGUE AFUA_4G14580)-RELATED"/>
    <property type="match status" value="1"/>
</dbReference>
<dbReference type="Gene3D" id="3.40.50.150">
    <property type="entry name" value="Vaccinia Virus protein VP39"/>
    <property type="match status" value="1"/>
</dbReference>
<dbReference type="InterPro" id="IPR016461">
    <property type="entry name" value="COMT-like"/>
</dbReference>
<dbReference type="SUPFAM" id="SSF53335">
    <property type="entry name" value="S-adenosyl-L-methionine-dependent methyltransferases"/>
    <property type="match status" value="1"/>
</dbReference>
<comment type="caution">
    <text evidence="5">The sequence shown here is derived from an EMBL/GenBank/DDBJ whole genome shotgun (WGS) entry which is preliminary data.</text>
</comment>
<dbReference type="GO" id="GO:0008168">
    <property type="term" value="F:methyltransferase activity"/>
    <property type="evidence" value="ECO:0007669"/>
    <property type="project" value="UniProtKB-KW"/>
</dbReference>
<keyword evidence="6" id="KW-1185">Reference proteome</keyword>
<dbReference type="PROSITE" id="PS51683">
    <property type="entry name" value="SAM_OMT_II"/>
    <property type="match status" value="1"/>
</dbReference>
<keyword evidence="1 5" id="KW-0489">Methyltransferase</keyword>
<dbReference type="Pfam" id="PF00891">
    <property type="entry name" value="Methyltransf_2"/>
    <property type="match status" value="1"/>
</dbReference>
<evidence type="ECO:0000313" key="6">
    <source>
        <dbReference type="Proteomes" id="UP001610446"/>
    </source>
</evidence>